<organism evidence="1 2">
    <name type="scientific">Lophium mytilinum</name>
    <dbReference type="NCBI Taxonomy" id="390894"/>
    <lineage>
        <taxon>Eukaryota</taxon>
        <taxon>Fungi</taxon>
        <taxon>Dikarya</taxon>
        <taxon>Ascomycota</taxon>
        <taxon>Pezizomycotina</taxon>
        <taxon>Dothideomycetes</taxon>
        <taxon>Pleosporomycetidae</taxon>
        <taxon>Mytilinidiales</taxon>
        <taxon>Mytilinidiaceae</taxon>
        <taxon>Lophium</taxon>
    </lineage>
</organism>
<gene>
    <name evidence="1" type="ORF">BU16DRAFT_261922</name>
</gene>
<reference evidence="1" key="1">
    <citation type="journal article" date="2020" name="Stud. Mycol.">
        <title>101 Dothideomycetes genomes: a test case for predicting lifestyles and emergence of pathogens.</title>
        <authorList>
            <person name="Haridas S."/>
            <person name="Albert R."/>
            <person name="Binder M."/>
            <person name="Bloem J."/>
            <person name="Labutti K."/>
            <person name="Salamov A."/>
            <person name="Andreopoulos B."/>
            <person name="Baker S."/>
            <person name="Barry K."/>
            <person name="Bills G."/>
            <person name="Bluhm B."/>
            <person name="Cannon C."/>
            <person name="Castanera R."/>
            <person name="Culley D."/>
            <person name="Daum C."/>
            <person name="Ezra D."/>
            <person name="Gonzalez J."/>
            <person name="Henrissat B."/>
            <person name="Kuo A."/>
            <person name="Liang C."/>
            <person name="Lipzen A."/>
            <person name="Lutzoni F."/>
            <person name="Magnuson J."/>
            <person name="Mondo S."/>
            <person name="Nolan M."/>
            <person name="Ohm R."/>
            <person name="Pangilinan J."/>
            <person name="Park H.-J."/>
            <person name="Ramirez L."/>
            <person name="Alfaro M."/>
            <person name="Sun H."/>
            <person name="Tritt A."/>
            <person name="Yoshinaga Y."/>
            <person name="Zwiers L.-H."/>
            <person name="Turgeon B."/>
            <person name="Goodwin S."/>
            <person name="Spatafora J."/>
            <person name="Crous P."/>
            <person name="Grigoriev I."/>
        </authorList>
    </citation>
    <scope>NUCLEOTIDE SEQUENCE</scope>
    <source>
        <strain evidence="1">CBS 269.34</strain>
    </source>
</reference>
<name>A0A6A6R355_9PEZI</name>
<protein>
    <submittedName>
        <fullName evidence="1">Uncharacterized protein</fullName>
    </submittedName>
</protein>
<proteinExistence type="predicted"/>
<keyword evidence="2" id="KW-1185">Reference proteome</keyword>
<sequence>MRTNAGLGTKRRYLGWSAPMVMSLREISAVDCWTAVWLQTAWPFCRCLTGTGKSRMGVPVVSRLLCHFQGLLLRVMAHLFEDRPGSVRWMTIELLKWRLQTATAFGSRLICRVDLVLGVFRPADRECRQACCSGRSTRTTALI</sequence>
<accession>A0A6A6R355</accession>
<dbReference type="AlphaFoldDB" id="A0A6A6R355"/>
<evidence type="ECO:0000313" key="1">
    <source>
        <dbReference type="EMBL" id="KAF2499171.1"/>
    </source>
</evidence>
<dbReference type="EMBL" id="MU004184">
    <property type="protein sequence ID" value="KAF2499171.1"/>
    <property type="molecule type" value="Genomic_DNA"/>
</dbReference>
<dbReference type="Proteomes" id="UP000799750">
    <property type="component" value="Unassembled WGS sequence"/>
</dbReference>
<evidence type="ECO:0000313" key="2">
    <source>
        <dbReference type="Proteomes" id="UP000799750"/>
    </source>
</evidence>